<name>A0A6G1PVR8_CHAAH</name>
<dbReference type="Proteomes" id="UP000503349">
    <property type="component" value="Chromosome 10"/>
</dbReference>
<reference evidence="2" key="2">
    <citation type="submission" date="2019-02" db="EMBL/GenBank/DDBJ databases">
        <title>Opniocepnalus argus Var Kimnra genome.</title>
        <authorList>
            <person name="Zhou C."/>
            <person name="Xiao S."/>
        </authorList>
    </citation>
    <scope>NUCLEOTIDE SEQUENCE [LARGE SCALE GENOMIC DNA]</scope>
</reference>
<dbReference type="AlphaFoldDB" id="A0A6G1PVR8"/>
<sequence length="60" mass="6692">MYCTYSASSPPLSNDCGVIRKLYNGGVSLEEVGHQQTQQESLRGPCAYRFNIRCSLFNSD</sequence>
<proteinExistence type="predicted"/>
<evidence type="ECO:0000313" key="2">
    <source>
        <dbReference type="Proteomes" id="UP000503349"/>
    </source>
</evidence>
<organism evidence="1 2">
    <name type="scientific">Channa argus</name>
    <name type="common">Northern snakehead</name>
    <name type="synonym">Ophicephalus argus</name>
    <dbReference type="NCBI Taxonomy" id="215402"/>
    <lineage>
        <taxon>Eukaryota</taxon>
        <taxon>Metazoa</taxon>
        <taxon>Chordata</taxon>
        <taxon>Craniata</taxon>
        <taxon>Vertebrata</taxon>
        <taxon>Euteleostomi</taxon>
        <taxon>Actinopterygii</taxon>
        <taxon>Neopterygii</taxon>
        <taxon>Teleostei</taxon>
        <taxon>Neoteleostei</taxon>
        <taxon>Acanthomorphata</taxon>
        <taxon>Anabantaria</taxon>
        <taxon>Anabantiformes</taxon>
        <taxon>Channoidei</taxon>
        <taxon>Channidae</taxon>
        <taxon>Channa</taxon>
    </lineage>
</organism>
<accession>A0A6G1PVR8</accession>
<protein>
    <submittedName>
        <fullName evidence="1">Uncharacterized protein</fullName>
    </submittedName>
</protein>
<dbReference type="EMBL" id="CM015721">
    <property type="protein sequence ID" value="KAF3694329.1"/>
    <property type="molecule type" value="Genomic_DNA"/>
</dbReference>
<keyword evidence="2" id="KW-1185">Reference proteome</keyword>
<reference evidence="1 2" key="1">
    <citation type="submission" date="2019-02" db="EMBL/GenBank/DDBJ databases">
        <title>Opniocepnalus argus genome.</title>
        <authorList>
            <person name="Zhou C."/>
            <person name="Xiao S."/>
        </authorList>
    </citation>
    <scope>NUCLEOTIDE SEQUENCE [LARGE SCALE GENOMIC DNA]</scope>
    <source>
        <strain evidence="1">OARG1902GOOAL</strain>
        <tissue evidence="1">Muscle</tissue>
    </source>
</reference>
<evidence type="ECO:0000313" key="1">
    <source>
        <dbReference type="EMBL" id="KAF3694329.1"/>
    </source>
</evidence>
<gene>
    <name evidence="1" type="ORF">EXN66_Car010005</name>
</gene>